<accession>A0A1C3CT49</accession>
<dbReference type="EMBL" id="MBDL01000014">
    <property type="protein sequence ID" value="ODA11909.1"/>
    <property type="molecule type" value="Genomic_DNA"/>
</dbReference>
<sequence length="109" mass="12051">MRTIKIFSPIVVLGAVLFSASAWANSNTSTASEHMNHAMHHDMSAMTHQHTDMQAGSKKTQSKPTESTHQKMTQNCDVHSTQQQVQMNKNGSVAPCKVVEFKGDKHAHH</sequence>
<dbReference type="STRING" id="1891224.BBP83_13220"/>
<feature type="region of interest" description="Disordered" evidence="1">
    <location>
        <begin position="47"/>
        <end position="89"/>
    </location>
</feature>
<evidence type="ECO:0000313" key="4">
    <source>
        <dbReference type="Proteomes" id="UP000186553"/>
    </source>
</evidence>
<evidence type="ECO:0000256" key="2">
    <source>
        <dbReference type="SAM" id="SignalP"/>
    </source>
</evidence>
<proteinExistence type="predicted"/>
<keyword evidence="2" id="KW-0732">Signal</keyword>
<dbReference type="RefSeq" id="WP_068889700.1">
    <property type="nucleotide sequence ID" value="NZ_CBCRUU010000017.1"/>
</dbReference>
<gene>
    <name evidence="3" type="ORF">BBP83_13220</name>
</gene>
<dbReference type="AlphaFoldDB" id="A0A1C3CT49"/>
<dbReference type="Proteomes" id="UP000186553">
    <property type="component" value="Unassembled WGS sequence"/>
</dbReference>
<name>A0A1C3CT49_9GAMM</name>
<evidence type="ECO:0000313" key="3">
    <source>
        <dbReference type="EMBL" id="ODA11909.1"/>
    </source>
</evidence>
<protein>
    <recommendedName>
        <fullName evidence="5">Copper-binding protein</fullName>
    </recommendedName>
</protein>
<organism evidence="3 4">
    <name type="scientific">Acinetobacter celticus</name>
    <dbReference type="NCBI Taxonomy" id="1891224"/>
    <lineage>
        <taxon>Bacteria</taxon>
        <taxon>Pseudomonadati</taxon>
        <taxon>Pseudomonadota</taxon>
        <taxon>Gammaproteobacteria</taxon>
        <taxon>Moraxellales</taxon>
        <taxon>Moraxellaceae</taxon>
        <taxon>Acinetobacter</taxon>
    </lineage>
</organism>
<comment type="caution">
    <text evidence="3">The sequence shown here is derived from an EMBL/GenBank/DDBJ whole genome shotgun (WGS) entry which is preliminary data.</text>
</comment>
<feature type="chain" id="PRO_5008671593" description="Copper-binding protein" evidence="2">
    <location>
        <begin position="25"/>
        <end position="109"/>
    </location>
</feature>
<feature type="signal peptide" evidence="2">
    <location>
        <begin position="1"/>
        <end position="24"/>
    </location>
</feature>
<keyword evidence="4" id="KW-1185">Reference proteome</keyword>
<reference evidence="3 4" key="1">
    <citation type="submission" date="2016-07" db="EMBL/GenBank/DDBJ databases">
        <title>Acinetobacter sp. ANC 4603.</title>
        <authorList>
            <person name="Radolfova-Krizova L."/>
            <person name="Nemec A."/>
        </authorList>
    </citation>
    <scope>NUCLEOTIDE SEQUENCE [LARGE SCALE GENOMIC DNA]</scope>
    <source>
        <strain evidence="3 4">ANC 4603</strain>
    </source>
</reference>
<evidence type="ECO:0008006" key="5">
    <source>
        <dbReference type="Google" id="ProtNLM"/>
    </source>
</evidence>
<evidence type="ECO:0000256" key="1">
    <source>
        <dbReference type="SAM" id="MobiDB-lite"/>
    </source>
</evidence>